<comment type="caution">
    <text evidence="2">The sequence shown here is derived from an EMBL/GenBank/DDBJ whole genome shotgun (WGS) entry which is preliminary data.</text>
</comment>
<dbReference type="Proteomes" id="UP000247702">
    <property type="component" value="Unassembled WGS sequence"/>
</dbReference>
<evidence type="ECO:0000256" key="1">
    <source>
        <dbReference type="SAM" id="MobiDB-lite"/>
    </source>
</evidence>
<name>A0A2Z6QP99_9GLOM</name>
<protein>
    <submittedName>
        <fullName evidence="2">Uncharacterized protein</fullName>
    </submittedName>
</protein>
<evidence type="ECO:0000313" key="2">
    <source>
        <dbReference type="EMBL" id="GBB92193.1"/>
    </source>
</evidence>
<accession>A0A2Z6QP99</accession>
<feature type="region of interest" description="Disordered" evidence="1">
    <location>
        <begin position="1"/>
        <end position="48"/>
    </location>
</feature>
<feature type="region of interest" description="Disordered" evidence="1">
    <location>
        <begin position="130"/>
        <end position="149"/>
    </location>
</feature>
<sequence length="149" mass="17014">MTYVTRLSVKKNKQGKNEINNNNNNNKSNGKGRSNQKQKKKISPLPQQNPQYVKVYINGILAIKIEDGEEYALLAYSDPDLVPDWQPIRNLRNANALVKKFRNSLNKSQAEKSNPNQMVIDEENCKHHSDFTESTATTPDTIFNPQDQL</sequence>
<gene>
    <name evidence="2" type="ORF">RclHR1_01980018</name>
</gene>
<dbReference type="AlphaFoldDB" id="A0A2Z6QP99"/>
<reference evidence="2 3" key="1">
    <citation type="submission" date="2017-11" db="EMBL/GenBank/DDBJ databases">
        <title>The genome of Rhizophagus clarus HR1 reveals common genetic basis of auxotrophy among arbuscular mycorrhizal fungi.</title>
        <authorList>
            <person name="Kobayashi Y."/>
        </authorList>
    </citation>
    <scope>NUCLEOTIDE SEQUENCE [LARGE SCALE GENOMIC DNA]</scope>
    <source>
        <strain evidence="2 3">HR1</strain>
    </source>
</reference>
<keyword evidence="3" id="KW-1185">Reference proteome</keyword>
<feature type="compositionally biased region" description="Low complexity" evidence="1">
    <location>
        <begin position="17"/>
        <end position="33"/>
    </location>
</feature>
<organism evidence="2 3">
    <name type="scientific">Rhizophagus clarus</name>
    <dbReference type="NCBI Taxonomy" id="94130"/>
    <lineage>
        <taxon>Eukaryota</taxon>
        <taxon>Fungi</taxon>
        <taxon>Fungi incertae sedis</taxon>
        <taxon>Mucoromycota</taxon>
        <taxon>Glomeromycotina</taxon>
        <taxon>Glomeromycetes</taxon>
        <taxon>Glomerales</taxon>
        <taxon>Glomeraceae</taxon>
        <taxon>Rhizophagus</taxon>
    </lineage>
</organism>
<dbReference type="EMBL" id="BEXD01001090">
    <property type="protein sequence ID" value="GBB92193.1"/>
    <property type="molecule type" value="Genomic_DNA"/>
</dbReference>
<proteinExistence type="predicted"/>
<evidence type="ECO:0000313" key="3">
    <source>
        <dbReference type="Proteomes" id="UP000247702"/>
    </source>
</evidence>
<feature type="compositionally biased region" description="Polar residues" evidence="1">
    <location>
        <begin position="132"/>
        <end position="149"/>
    </location>
</feature>